<dbReference type="AlphaFoldDB" id="A0A1E5IH63"/>
<dbReference type="InterPro" id="IPR015867">
    <property type="entry name" value="N-reg_PII/ATP_PRibTrfase_C"/>
</dbReference>
<proteinExistence type="predicted"/>
<gene>
    <name evidence="2" type="ORF">ATZ36_00215</name>
</gene>
<evidence type="ECO:0000256" key="1">
    <source>
        <dbReference type="SAM" id="Phobius"/>
    </source>
</evidence>
<organism evidence="2 3">
    <name type="scientific">Endomicrobium trichonymphae</name>
    <dbReference type="NCBI Taxonomy" id="1408204"/>
    <lineage>
        <taxon>Bacteria</taxon>
        <taxon>Pseudomonadati</taxon>
        <taxon>Elusimicrobiota</taxon>
        <taxon>Endomicrobiia</taxon>
        <taxon>Endomicrobiales</taxon>
        <taxon>Endomicrobiaceae</taxon>
        <taxon>Candidatus Endomicrobiellum</taxon>
    </lineage>
</organism>
<reference evidence="2 3" key="1">
    <citation type="submission" date="2015-11" db="EMBL/GenBank/DDBJ databases">
        <title>Evidence for parallel genomic evolution in an endosymbiosis of termite gut flagellates.</title>
        <authorList>
            <person name="Zheng H."/>
        </authorList>
    </citation>
    <scope>NUCLEOTIDE SEQUENCE [LARGE SCALE GENOMIC DNA]</scope>
    <source>
        <strain evidence="2 3">CET450</strain>
    </source>
</reference>
<sequence length="95" mass="11055">MPLRVDKRGELISLCQNRVKMCIRHSQFGLVKILFPLLVFLSIEAKGVTISQVMGCGKQKDYKKFVYGTEIAITMLPKIKIENYIFFRRMGSRKR</sequence>
<keyword evidence="3" id="KW-1185">Reference proteome</keyword>
<dbReference type="SUPFAM" id="SSF54913">
    <property type="entry name" value="GlnB-like"/>
    <property type="match status" value="1"/>
</dbReference>
<comment type="caution">
    <text evidence="2">The sequence shown here is derived from an EMBL/GenBank/DDBJ whole genome shotgun (WGS) entry which is preliminary data.</text>
</comment>
<evidence type="ECO:0000313" key="3">
    <source>
        <dbReference type="Proteomes" id="UP000095237"/>
    </source>
</evidence>
<evidence type="ECO:0000313" key="2">
    <source>
        <dbReference type="EMBL" id="OEG69842.1"/>
    </source>
</evidence>
<protein>
    <submittedName>
        <fullName evidence="2">Uncharacterized protein</fullName>
    </submittedName>
</protein>
<name>A0A1E5IH63_ENDTX</name>
<keyword evidence="1" id="KW-0472">Membrane</keyword>
<keyword evidence="1" id="KW-0812">Transmembrane</keyword>
<feature type="transmembrane region" description="Helical" evidence="1">
    <location>
        <begin position="28"/>
        <end position="45"/>
    </location>
</feature>
<dbReference type="Proteomes" id="UP000095237">
    <property type="component" value="Unassembled WGS sequence"/>
</dbReference>
<keyword evidence="1" id="KW-1133">Transmembrane helix</keyword>
<dbReference type="EMBL" id="LNVX01000546">
    <property type="protein sequence ID" value="OEG69842.1"/>
    <property type="molecule type" value="Genomic_DNA"/>
</dbReference>
<dbReference type="InterPro" id="IPR011322">
    <property type="entry name" value="N-reg_PII-like_a/b"/>
</dbReference>
<accession>A0A1E5IH63</accession>
<feature type="transmembrane region" description="Helical" evidence="1">
    <location>
        <begin position="65"/>
        <end position="87"/>
    </location>
</feature>
<dbReference type="Gene3D" id="3.30.70.120">
    <property type="match status" value="1"/>
</dbReference>